<dbReference type="InterPro" id="IPR053377">
    <property type="entry name" value="Iron_uptake_EfeM/EfeO"/>
</dbReference>
<dbReference type="Proteomes" id="UP000501914">
    <property type="component" value="Chromosome"/>
</dbReference>
<feature type="coiled-coil region" evidence="4">
    <location>
        <begin position="133"/>
        <end position="160"/>
    </location>
</feature>
<feature type="signal peptide" evidence="5">
    <location>
        <begin position="1"/>
        <end position="22"/>
    </location>
</feature>
<dbReference type="InterPro" id="IPR050894">
    <property type="entry name" value="EfeM/EfeO_iron_uptake"/>
</dbReference>
<dbReference type="InterPro" id="IPR034981">
    <property type="entry name" value="Imelysin-like_EfeO/Algp7"/>
</dbReference>
<dbReference type="GO" id="GO:0030313">
    <property type="term" value="C:cell envelope"/>
    <property type="evidence" value="ECO:0007669"/>
    <property type="project" value="UniProtKB-SubCell"/>
</dbReference>
<dbReference type="KEGG" id="bteq:G4P54_19690"/>
<accession>A0A6H0WMT3</accession>
<dbReference type="InterPro" id="IPR018976">
    <property type="entry name" value="Imelysin-like"/>
</dbReference>
<dbReference type="RefSeq" id="WP_167873614.1">
    <property type="nucleotide sequence ID" value="NZ_CP048852.1"/>
</dbReference>
<keyword evidence="4" id="KW-0175">Coiled coil</keyword>
<evidence type="ECO:0000256" key="4">
    <source>
        <dbReference type="SAM" id="Coils"/>
    </source>
</evidence>
<dbReference type="CDD" id="cd14656">
    <property type="entry name" value="Imelysin-like_EfeO"/>
    <property type="match status" value="1"/>
</dbReference>
<dbReference type="NCBIfam" id="NF041757">
    <property type="entry name" value="EfeO"/>
    <property type="match status" value="1"/>
</dbReference>
<evidence type="ECO:0000259" key="6">
    <source>
        <dbReference type="Pfam" id="PF09375"/>
    </source>
</evidence>
<dbReference type="Gene3D" id="1.20.1420.20">
    <property type="entry name" value="M75 peptidase, HXXE motif"/>
    <property type="match status" value="1"/>
</dbReference>
<protein>
    <submittedName>
        <fullName evidence="7">Iron uptake system lipoprotein EfeM</fullName>
    </submittedName>
</protein>
<evidence type="ECO:0000313" key="7">
    <source>
        <dbReference type="EMBL" id="QIW81850.1"/>
    </source>
</evidence>
<dbReference type="EMBL" id="CP048852">
    <property type="protein sequence ID" value="QIW81850.1"/>
    <property type="molecule type" value="Genomic_DNA"/>
</dbReference>
<evidence type="ECO:0000313" key="8">
    <source>
        <dbReference type="Proteomes" id="UP000501914"/>
    </source>
</evidence>
<comment type="similarity">
    <text evidence="2">Belongs to the EfeM/EfeO family.</text>
</comment>
<evidence type="ECO:0000256" key="1">
    <source>
        <dbReference type="ARBA" id="ARBA00004196"/>
    </source>
</evidence>
<name>A0A6H0WMT3_9BACI</name>
<comment type="subcellular location">
    <subcellularLocation>
        <location evidence="1">Cell envelope</location>
    </subcellularLocation>
</comment>
<dbReference type="InterPro" id="IPR038352">
    <property type="entry name" value="Imelysin_sf"/>
</dbReference>
<reference evidence="7 8" key="1">
    <citation type="submission" date="2020-02" db="EMBL/GenBank/DDBJ databases">
        <title>Genome sequencing, annotation and comparative genomic analysis of Bacillus tequilensis EA-CB0015, an effective biological control agent against Pseudocercospora fijiensis in banana plants.</title>
        <authorList>
            <person name="Cuellar-Gaviria T.Z."/>
            <person name="Ju K.-S."/>
            <person name="Villegas-Escobar V."/>
        </authorList>
    </citation>
    <scope>NUCLEOTIDE SEQUENCE [LARGE SCALE GENOMIC DNA]</scope>
    <source>
        <strain evidence="7 8">EA-CB0015</strain>
    </source>
</reference>
<dbReference type="Pfam" id="PF09375">
    <property type="entry name" value="Peptidase_M75"/>
    <property type="match status" value="1"/>
</dbReference>
<feature type="chain" id="PRO_5039092027" evidence="5">
    <location>
        <begin position="23"/>
        <end position="385"/>
    </location>
</feature>
<feature type="domain" description="Imelysin-like" evidence="6">
    <location>
        <begin position="151"/>
        <end position="377"/>
    </location>
</feature>
<keyword evidence="7" id="KW-0449">Lipoprotein</keyword>
<keyword evidence="3 5" id="KW-0732">Signal</keyword>
<organism evidence="7 8">
    <name type="scientific">Bacillus tequilensis</name>
    <dbReference type="NCBI Taxonomy" id="227866"/>
    <lineage>
        <taxon>Bacteria</taxon>
        <taxon>Bacillati</taxon>
        <taxon>Bacillota</taxon>
        <taxon>Bacilli</taxon>
        <taxon>Bacillales</taxon>
        <taxon>Bacillaceae</taxon>
        <taxon>Bacillus</taxon>
    </lineage>
</organism>
<evidence type="ECO:0000256" key="3">
    <source>
        <dbReference type="ARBA" id="ARBA00022729"/>
    </source>
</evidence>
<sequence length="385" mass="42866">MNVIKIAVSAGCILALCAGCGANDTSSTKEKAPSEKSGVTNEIAASVDKMETIISKLNDSAEKGDQKEIEKKGKELNSYWLSFENDIRGDYPFEYTEIEKHLQPIYTEAQKDKPDTDKIKTESESLKASLEDLTDAKKSSKKASDQLAKAADEYKDYVKEQSDQLVKATETFTNAVKSGDIEKSKTLYAKARVYYERIEPIAESLGDLDPKIDARENDVEEGGKWTGFHKLEKAIWKDQDISGEKAAADQLLKDVKELDGSIEALKLTPEQMVAGAMELLNEAGISKITGEEERYSRIDLVDLMANVEGSEAVYQTVKSALVKDRSDLTEKLDKEFSEFEVLMAKYKTNDQSYTSYDKLSEDQIRELSTKLTTLSETMSKIANVL</sequence>
<evidence type="ECO:0000256" key="2">
    <source>
        <dbReference type="ARBA" id="ARBA00005989"/>
    </source>
</evidence>
<dbReference type="PANTHER" id="PTHR39192">
    <property type="entry name" value="IRON UPTAKE SYSTEM COMPONENT EFEO"/>
    <property type="match status" value="1"/>
</dbReference>
<proteinExistence type="inferred from homology"/>
<dbReference type="PANTHER" id="PTHR39192:SF1">
    <property type="entry name" value="IRON UPTAKE SYSTEM COMPONENT EFEO"/>
    <property type="match status" value="1"/>
</dbReference>
<keyword evidence="8" id="KW-1185">Reference proteome</keyword>
<gene>
    <name evidence="7" type="primary">efeM</name>
    <name evidence="7" type="ORF">G4P54_19690</name>
</gene>
<evidence type="ECO:0000256" key="5">
    <source>
        <dbReference type="SAM" id="SignalP"/>
    </source>
</evidence>
<dbReference type="AlphaFoldDB" id="A0A6H0WMT3"/>